<dbReference type="InterPro" id="IPR007820">
    <property type="entry name" value="AbrB_fam"/>
</dbReference>
<dbReference type="Pfam" id="PF05145">
    <property type="entry name" value="AbrB"/>
    <property type="match status" value="1"/>
</dbReference>
<proteinExistence type="predicted"/>
<protein>
    <recommendedName>
        <fullName evidence="3">Ammonia monooxygenase</fullName>
    </recommendedName>
</protein>
<dbReference type="PIRSF" id="PIRSF038991">
    <property type="entry name" value="Protein_AbrB"/>
    <property type="match status" value="1"/>
</dbReference>
<organism evidence="2">
    <name type="scientific">marine sediment metagenome</name>
    <dbReference type="NCBI Taxonomy" id="412755"/>
    <lineage>
        <taxon>unclassified sequences</taxon>
        <taxon>metagenomes</taxon>
        <taxon>ecological metagenomes</taxon>
    </lineage>
</organism>
<feature type="transmembrane region" description="Helical" evidence="1">
    <location>
        <begin position="276"/>
        <end position="300"/>
    </location>
</feature>
<feature type="transmembrane region" description="Helical" evidence="1">
    <location>
        <begin position="166"/>
        <end position="186"/>
    </location>
</feature>
<feature type="transmembrane region" description="Helical" evidence="1">
    <location>
        <begin position="21"/>
        <end position="40"/>
    </location>
</feature>
<dbReference type="GO" id="GO:0010468">
    <property type="term" value="P:regulation of gene expression"/>
    <property type="evidence" value="ECO:0007669"/>
    <property type="project" value="InterPro"/>
</dbReference>
<feature type="transmembrane region" description="Helical" evidence="1">
    <location>
        <begin position="342"/>
        <end position="359"/>
    </location>
</feature>
<feature type="transmembrane region" description="Helical" evidence="1">
    <location>
        <begin position="76"/>
        <end position="97"/>
    </location>
</feature>
<sequence>MLPVLKRFSSVLEPLSPSQFPYGRFALALVVALVGAIIFLEFSLPLPWMLGPMAACLAASLLRLPVRAPSIVRPPMTMLVGVLLGAGFTPGMVAGMADWLPSLLGLVLFLFVAAAACVTYFHWVAGFDLPTAYFAGMPGGLIEMVTLGQAKGGDPRIIALVHSSRIMLIVFALPFVLHLVTGQSVVTRPNSGLSIVDAGWTVELWLVLTGLVGIALGRWMRLPAPDLMGPMLASAIVHLSGVTEFRPPYELVAMAQLVLGTMLGCRFAGARLQEILRILGFSVGSTLILIVISLAFSLGLSRLSGLPLLDLLLAYSPGGLTETSLIALALHVEVAFVATHHIMRVFLVMTSAGLVFRVVDRFRRPH</sequence>
<dbReference type="PANTHER" id="PTHR38457:SF1">
    <property type="entry name" value="REGULATOR ABRB-RELATED"/>
    <property type="match status" value="1"/>
</dbReference>
<feature type="transmembrane region" description="Helical" evidence="1">
    <location>
        <begin position="251"/>
        <end position="269"/>
    </location>
</feature>
<dbReference type="EMBL" id="LAZR01000198">
    <property type="protein sequence ID" value="KKN82609.1"/>
    <property type="molecule type" value="Genomic_DNA"/>
</dbReference>
<evidence type="ECO:0000313" key="2">
    <source>
        <dbReference type="EMBL" id="KKN82609.1"/>
    </source>
</evidence>
<feature type="transmembrane region" description="Helical" evidence="1">
    <location>
        <begin position="46"/>
        <end position="64"/>
    </location>
</feature>
<gene>
    <name evidence="2" type="ORF">LCGC14_0307960</name>
</gene>
<keyword evidence="1" id="KW-0812">Transmembrane</keyword>
<evidence type="ECO:0008006" key="3">
    <source>
        <dbReference type="Google" id="ProtNLM"/>
    </source>
</evidence>
<keyword evidence="1" id="KW-0472">Membrane</keyword>
<evidence type="ECO:0000256" key="1">
    <source>
        <dbReference type="SAM" id="Phobius"/>
    </source>
</evidence>
<comment type="caution">
    <text evidence="2">The sequence shown here is derived from an EMBL/GenBank/DDBJ whole genome shotgun (WGS) entry which is preliminary data.</text>
</comment>
<feature type="transmembrane region" description="Helical" evidence="1">
    <location>
        <begin position="103"/>
        <end position="123"/>
    </location>
</feature>
<keyword evidence="1" id="KW-1133">Transmembrane helix</keyword>
<accession>A0A0F9TTD5</accession>
<dbReference type="InterPro" id="IPR017516">
    <property type="entry name" value="AbrB_dup"/>
</dbReference>
<dbReference type="NCBIfam" id="TIGR03082">
    <property type="entry name" value="Gneg_AbrB_dup"/>
    <property type="match status" value="2"/>
</dbReference>
<reference evidence="2" key="1">
    <citation type="journal article" date="2015" name="Nature">
        <title>Complex archaea that bridge the gap between prokaryotes and eukaryotes.</title>
        <authorList>
            <person name="Spang A."/>
            <person name="Saw J.H."/>
            <person name="Jorgensen S.L."/>
            <person name="Zaremba-Niedzwiedzka K."/>
            <person name="Martijn J."/>
            <person name="Lind A.E."/>
            <person name="van Eijk R."/>
            <person name="Schleper C."/>
            <person name="Guy L."/>
            <person name="Ettema T.J."/>
        </authorList>
    </citation>
    <scope>NUCLEOTIDE SEQUENCE</scope>
</reference>
<feature type="transmembrane region" description="Helical" evidence="1">
    <location>
        <begin position="198"/>
        <end position="220"/>
    </location>
</feature>
<name>A0A0F9TTD5_9ZZZZ</name>
<dbReference type="AlphaFoldDB" id="A0A0F9TTD5"/>
<dbReference type="GO" id="GO:0016020">
    <property type="term" value="C:membrane"/>
    <property type="evidence" value="ECO:0007669"/>
    <property type="project" value="InterPro"/>
</dbReference>
<dbReference type="PANTHER" id="PTHR38457">
    <property type="entry name" value="REGULATOR ABRB-RELATED"/>
    <property type="match status" value="1"/>
</dbReference>